<sequence length="288" mass="31384">MFISIDHVTKDFRRKPGALSEVTIDLPTGMIGLLGSNGAGKTTLMRIVCGIIRPTRGRVLVDGHDLSDRGARRTLKKTLGYLPQDVEPYPNLTPVEFLDYIGVLKGLAARAERRRQAHELIELVGLADASRRRIGGFSGGMRRRLGIAQALVGDPGLLIVDEPTAGLDPEERIRFRTLLARLGDERTVILSTHILDDVAQTCPYVFVLRNGRTTFAGPTTGLVDEARGRTWLTAPQAAPPNDAIVVNATSTTRGTRYRIVTRTPPEDAEPVDPSLEDGYMALAAKETP</sequence>
<dbReference type="EMBL" id="RCIW01000017">
    <property type="protein sequence ID" value="RLP07672.1"/>
    <property type="molecule type" value="Genomic_DNA"/>
</dbReference>
<dbReference type="InterPro" id="IPR003439">
    <property type="entry name" value="ABC_transporter-like_ATP-bd"/>
</dbReference>
<dbReference type="GO" id="GO:0005524">
    <property type="term" value="F:ATP binding"/>
    <property type="evidence" value="ECO:0007669"/>
    <property type="project" value="UniProtKB-KW"/>
</dbReference>
<reference evidence="6 9" key="3">
    <citation type="submission" date="2018-10" db="EMBL/GenBank/DDBJ databases">
        <title>Propionibacterium australiense Genome Sequencing and Assembly.</title>
        <authorList>
            <person name="Bernier A.-M."/>
            <person name="Bernard K."/>
        </authorList>
    </citation>
    <scope>NUCLEOTIDE SEQUENCE [LARGE SCALE GENOMIC DNA]</scope>
    <source>
        <strain evidence="6 9">NML98A078</strain>
    </source>
</reference>
<keyword evidence="8" id="KW-1185">Reference proteome</keyword>
<keyword evidence="4 6" id="KW-0067">ATP-binding</keyword>
<reference evidence="7" key="2">
    <citation type="submission" date="2018-08" db="EMBL/GenBank/DDBJ databases">
        <authorList>
            <person name="Ferrada E.E."/>
            <person name="Latorre B.A."/>
        </authorList>
    </citation>
    <scope>NUCLEOTIDE SEQUENCE [LARGE SCALE GENOMIC DNA]</scope>
    <source>
        <strain evidence="7">Propionibacterium_australiense1</strain>
    </source>
</reference>
<organism evidence="7 8">
    <name type="scientific">Propionibacterium australiense</name>
    <dbReference type="NCBI Taxonomy" id="119981"/>
    <lineage>
        <taxon>Bacteria</taxon>
        <taxon>Bacillati</taxon>
        <taxon>Actinomycetota</taxon>
        <taxon>Actinomycetes</taxon>
        <taxon>Propionibacteriales</taxon>
        <taxon>Propionibacteriaceae</taxon>
        <taxon>Propionibacterium</taxon>
    </lineage>
</organism>
<proteinExistence type="inferred from homology"/>
<comment type="similarity">
    <text evidence="1">Belongs to the ABC transporter superfamily.</text>
</comment>
<evidence type="ECO:0000256" key="2">
    <source>
        <dbReference type="ARBA" id="ARBA00022448"/>
    </source>
</evidence>
<evidence type="ECO:0000256" key="1">
    <source>
        <dbReference type="ARBA" id="ARBA00005417"/>
    </source>
</evidence>
<dbReference type="SMART" id="SM00382">
    <property type="entry name" value="AAA"/>
    <property type="match status" value="1"/>
</dbReference>
<dbReference type="AlphaFoldDB" id="A0A383S6T9"/>
<dbReference type="Gene3D" id="3.40.50.300">
    <property type="entry name" value="P-loop containing nucleotide triphosphate hydrolases"/>
    <property type="match status" value="1"/>
</dbReference>
<evidence type="ECO:0000313" key="8">
    <source>
        <dbReference type="Proteomes" id="UP000263928"/>
    </source>
</evidence>
<keyword evidence="3" id="KW-0547">Nucleotide-binding</keyword>
<dbReference type="Pfam" id="PF00005">
    <property type="entry name" value="ABC_tran"/>
    <property type="match status" value="1"/>
</dbReference>
<dbReference type="InterPro" id="IPR027417">
    <property type="entry name" value="P-loop_NTPase"/>
</dbReference>
<dbReference type="OrthoDB" id="9804819at2"/>
<dbReference type="SUPFAM" id="SSF52540">
    <property type="entry name" value="P-loop containing nucleoside triphosphate hydrolases"/>
    <property type="match status" value="1"/>
</dbReference>
<evidence type="ECO:0000313" key="9">
    <source>
        <dbReference type="Proteomes" id="UP000279336"/>
    </source>
</evidence>
<name>A0A383S6T9_9ACTN</name>
<evidence type="ECO:0000259" key="5">
    <source>
        <dbReference type="PROSITE" id="PS50893"/>
    </source>
</evidence>
<dbReference type="PROSITE" id="PS50893">
    <property type="entry name" value="ABC_TRANSPORTER_2"/>
    <property type="match status" value="1"/>
</dbReference>
<dbReference type="EMBL" id="UNQJ01000011">
    <property type="protein sequence ID" value="SYZ33698.1"/>
    <property type="molecule type" value="Genomic_DNA"/>
</dbReference>
<evidence type="ECO:0000313" key="7">
    <source>
        <dbReference type="EMBL" id="SYZ33698.1"/>
    </source>
</evidence>
<dbReference type="Proteomes" id="UP000279336">
    <property type="component" value="Unassembled WGS sequence"/>
</dbReference>
<dbReference type="GO" id="GO:0016887">
    <property type="term" value="F:ATP hydrolysis activity"/>
    <property type="evidence" value="ECO:0007669"/>
    <property type="project" value="InterPro"/>
</dbReference>
<dbReference type="PROSITE" id="PS00211">
    <property type="entry name" value="ABC_TRANSPORTER_1"/>
    <property type="match status" value="1"/>
</dbReference>
<accession>A0A383S6T9</accession>
<feature type="domain" description="ABC transporter" evidence="5">
    <location>
        <begin position="3"/>
        <end position="235"/>
    </location>
</feature>
<dbReference type="EC" id="3.6.1.3" evidence="7"/>
<evidence type="ECO:0000313" key="6">
    <source>
        <dbReference type="EMBL" id="RLP07672.1"/>
    </source>
</evidence>
<keyword evidence="2" id="KW-0813">Transport</keyword>
<dbReference type="PANTHER" id="PTHR43335">
    <property type="entry name" value="ABC TRANSPORTER, ATP-BINDING PROTEIN"/>
    <property type="match status" value="1"/>
</dbReference>
<gene>
    <name evidence="6" type="ORF">D7U36_10765</name>
    <name evidence="7" type="ORF">PROPAUS_1618</name>
</gene>
<reference evidence="8" key="1">
    <citation type="submission" date="2018-08" db="EMBL/GenBank/DDBJ databases">
        <authorList>
            <person name="Hornung B."/>
        </authorList>
    </citation>
    <scope>NUCLEOTIDE SEQUENCE [LARGE SCALE GENOMIC DNA]</scope>
</reference>
<dbReference type="Proteomes" id="UP000263928">
    <property type="component" value="Unassembled WGS sequence"/>
</dbReference>
<protein>
    <submittedName>
        <fullName evidence="7">ABC transporter</fullName>
        <ecNumber evidence="7">3.6.1.3</ecNumber>
    </submittedName>
    <submittedName>
        <fullName evidence="6">ATP-binding cassette domain-containing protein</fullName>
    </submittedName>
</protein>
<evidence type="ECO:0000256" key="3">
    <source>
        <dbReference type="ARBA" id="ARBA00022741"/>
    </source>
</evidence>
<keyword evidence="7" id="KW-0378">Hydrolase</keyword>
<dbReference type="InterPro" id="IPR017871">
    <property type="entry name" value="ABC_transporter-like_CS"/>
</dbReference>
<dbReference type="RefSeq" id="WP_119162036.1">
    <property type="nucleotide sequence ID" value="NZ_LR134442.1"/>
</dbReference>
<dbReference type="PANTHER" id="PTHR43335:SF2">
    <property type="entry name" value="ABC TRANSPORTER, ATP-BINDING PROTEIN"/>
    <property type="match status" value="1"/>
</dbReference>
<dbReference type="InterPro" id="IPR003593">
    <property type="entry name" value="AAA+_ATPase"/>
</dbReference>
<evidence type="ECO:0000256" key="4">
    <source>
        <dbReference type="ARBA" id="ARBA00022840"/>
    </source>
</evidence>